<accession>A0A166Q4T3</accession>
<evidence type="ECO:0000256" key="3">
    <source>
        <dbReference type="ARBA" id="ARBA00022691"/>
    </source>
</evidence>
<comment type="similarity">
    <text evidence="4">Belongs to the class I-like SAM-binding methyltransferase superfamily.</text>
</comment>
<dbReference type="GO" id="GO:0016740">
    <property type="term" value="F:transferase activity"/>
    <property type="evidence" value="ECO:0007669"/>
    <property type="project" value="UniProtKB-KW"/>
</dbReference>
<evidence type="ECO:0000256" key="2">
    <source>
        <dbReference type="ARBA" id="ARBA00022679"/>
    </source>
</evidence>
<reference evidence="5 6" key="1">
    <citation type="journal article" date="2016" name="Mol. Biol. Evol.">
        <title>Comparative Genomics of Early-Diverging Mushroom-Forming Fungi Provides Insights into the Origins of Lignocellulose Decay Capabilities.</title>
        <authorList>
            <person name="Nagy L.G."/>
            <person name="Riley R."/>
            <person name="Tritt A."/>
            <person name="Adam C."/>
            <person name="Daum C."/>
            <person name="Floudas D."/>
            <person name="Sun H."/>
            <person name="Yadav J.S."/>
            <person name="Pangilinan J."/>
            <person name="Larsson K.H."/>
            <person name="Matsuura K."/>
            <person name="Barry K."/>
            <person name="Labutti K."/>
            <person name="Kuo R."/>
            <person name="Ohm R.A."/>
            <person name="Bhattacharya S.S."/>
            <person name="Shirouzu T."/>
            <person name="Yoshinaga Y."/>
            <person name="Martin F.M."/>
            <person name="Grigoriev I.V."/>
            <person name="Hibbett D.S."/>
        </authorList>
    </citation>
    <scope>NUCLEOTIDE SEQUENCE [LARGE SCALE GENOMIC DNA]</scope>
    <source>
        <strain evidence="5 6">CBS 109695</strain>
    </source>
</reference>
<gene>
    <name evidence="5" type="ORF">FIBSPDRAFT_819000</name>
</gene>
<evidence type="ECO:0000313" key="6">
    <source>
        <dbReference type="Proteomes" id="UP000076532"/>
    </source>
</evidence>
<proteinExistence type="inferred from homology"/>
<name>A0A166Q4T3_9AGAM</name>
<keyword evidence="3" id="KW-0949">S-adenosyl-L-methionine</keyword>
<evidence type="ECO:0000313" key="5">
    <source>
        <dbReference type="EMBL" id="KZP26751.1"/>
    </source>
</evidence>
<organism evidence="5 6">
    <name type="scientific">Athelia psychrophila</name>
    <dbReference type="NCBI Taxonomy" id="1759441"/>
    <lineage>
        <taxon>Eukaryota</taxon>
        <taxon>Fungi</taxon>
        <taxon>Dikarya</taxon>
        <taxon>Basidiomycota</taxon>
        <taxon>Agaricomycotina</taxon>
        <taxon>Agaricomycetes</taxon>
        <taxon>Agaricomycetidae</taxon>
        <taxon>Atheliales</taxon>
        <taxon>Atheliaceae</taxon>
        <taxon>Athelia</taxon>
    </lineage>
</organism>
<keyword evidence="6" id="KW-1185">Reference proteome</keyword>
<evidence type="ECO:0008006" key="7">
    <source>
        <dbReference type="Google" id="ProtNLM"/>
    </source>
</evidence>
<evidence type="ECO:0000256" key="1">
    <source>
        <dbReference type="ARBA" id="ARBA00005179"/>
    </source>
</evidence>
<sequence length="295" mass="33776">MGNTSREIFMEDIMVMPLDSSLLTWSEEEREFLKETISPDENVVKERIMRIQRDQAYAYPCIRLFHFISLMMQKNAAYQRVLEAGKKGDTVLLDIGCCMGTDVRKLVRDGYPESHVLGCDLRLEYITSGYNLFEDKDSCKIRFFTADMFDIPVNAAAGSPDIPLAEISRLSDLANRVTHLYAGALYHLFDEATQYIMAIGMARLTKRNSGTVIFGRHQGMEPEGVIDDVLHAVRYGHSPESWARLWRRVFTELEGAEFAEKRVKVEADFAESFIWGTQAYGVLDCRMMYWSVSIL</sequence>
<dbReference type="OrthoDB" id="2094832at2759"/>
<protein>
    <recommendedName>
        <fullName evidence="7">Methyltransferase domain-containing protein</fullName>
    </recommendedName>
</protein>
<dbReference type="InterPro" id="IPR051654">
    <property type="entry name" value="Meroterpenoid_MTases"/>
</dbReference>
<dbReference type="AlphaFoldDB" id="A0A166Q4T3"/>
<dbReference type="PANTHER" id="PTHR35897:SF1">
    <property type="entry name" value="METHYLTRANSFERASE AUSD"/>
    <property type="match status" value="1"/>
</dbReference>
<dbReference type="Gene3D" id="3.40.50.150">
    <property type="entry name" value="Vaccinia Virus protein VP39"/>
    <property type="match status" value="1"/>
</dbReference>
<keyword evidence="2" id="KW-0808">Transferase</keyword>
<dbReference type="Proteomes" id="UP000076532">
    <property type="component" value="Unassembled WGS sequence"/>
</dbReference>
<comment type="pathway">
    <text evidence="1">Secondary metabolite biosynthesis.</text>
</comment>
<dbReference type="PANTHER" id="PTHR35897">
    <property type="entry name" value="METHYLTRANSFERASE AUSD"/>
    <property type="match status" value="1"/>
</dbReference>
<dbReference type="EMBL" id="KV417512">
    <property type="protein sequence ID" value="KZP26751.1"/>
    <property type="molecule type" value="Genomic_DNA"/>
</dbReference>
<evidence type="ECO:0000256" key="4">
    <source>
        <dbReference type="ARBA" id="ARBA00038314"/>
    </source>
</evidence>
<dbReference type="SUPFAM" id="SSF53335">
    <property type="entry name" value="S-adenosyl-L-methionine-dependent methyltransferases"/>
    <property type="match status" value="1"/>
</dbReference>
<dbReference type="InterPro" id="IPR029063">
    <property type="entry name" value="SAM-dependent_MTases_sf"/>
</dbReference>
<dbReference type="STRING" id="436010.A0A166Q4T3"/>